<feature type="region of interest" description="Disordered" evidence="1">
    <location>
        <begin position="1"/>
        <end position="23"/>
    </location>
</feature>
<dbReference type="InterPro" id="IPR046200">
    <property type="entry name" value="DUF6233"/>
</dbReference>
<dbReference type="Proteomes" id="UP001596183">
    <property type="component" value="Unassembled WGS sequence"/>
</dbReference>
<reference evidence="3" key="1">
    <citation type="journal article" date="2019" name="Int. J. Syst. Evol. Microbiol.">
        <title>The Global Catalogue of Microorganisms (GCM) 10K type strain sequencing project: providing services to taxonomists for standard genome sequencing and annotation.</title>
        <authorList>
            <consortium name="The Broad Institute Genomics Platform"/>
            <consortium name="The Broad Institute Genome Sequencing Center for Infectious Disease"/>
            <person name="Wu L."/>
            <person name="Ma J."/>
        </authorList>
    </citation>
    <scope>NUCLEOTIDE SEQUENCE [LARGE SCALE GENOMIC DNA]</scope>
    <source>
        <strain evidence="3">JCM 13852</strain>
    </source>
</reference>
<gene>
    <name evidence="2" type="ORF">ACFP2V_35750</name>
</gene>
<evidence type="ECO:0000313" key="2">
    <source>
        <dbReference type="EMBL" id="MFC5675223.1"/>
    </source>
</evidence>
<sequence length="57" mass="5894">MPTGYTRLSRASVPTRTGAPHQTDEARRLLADGAGAGACTHCRPDAGLGILGLWCVS</sequence>
<evidence type="ECO:0000256" key="1">
    <source>
        <dbReference type="SAM" id="MobiDB-lite"/>
    </source>
</evidence>
<name>A0ABW0XXM0_9ACTN</name>
<protein>
    <submittedName>
        <fullName evidence="2">DUF6233 domain-containing protein</fullName>
    </submittedName>
</protein>
<dbReference type="Pfam" id="PF19746">
    <property type="entry name" value="DUF6233"/>
    <property type="match status" value="1"/>
</dbReference>
<accession>A0ABW0XXM0</accession>
<proteinExistence type="predicted"/>
<organism evidence="2 3">
    <name type="scientific">Streptomyces incanus</name>
    <dbReference type="NCBI Taxonomy" id="887453"/>
    <lineage>
        <taxon>Bacteria</taxon>
        <taxon>Bacillati</taxon>
        <taxon>Actinomycetota</taxon>
        <taxon>Actinomycetes</taxon>
        <taxon>Kitasatosporales</taxon>
        <taxon>Streptomycetaceae</taxon>
        <taxon>Streptomyces</taxon>
    </lineage>
</organism>
<dbReference type="EMBL" id="JBHSPC010000160">
    <property type="protein sequence ID" value="MFC5675223.1"/>
    <property type="molecule type" value="Genomic_DNA"/>
</dbReference>
<comment type="caution">
    <text evidence="2">The sequence shown here is derived from an EMBL/GenBank/DDBJ whole genome shotgun (WGS) entry which is preliminary data.</text>
</comment>
<evidence type="ECO:0000313" key="3">
    <source>
        <dbReference type="Proteomes" id="UP001596183"/>
    </source>
</evidence>
<keyword evidence="3" id="KW-1185">Reference proteome</keyword>
<dbReference type="RefSeq" id="WP_381219901.1">
    <property type="nucleotide sequence ID" value="NZ_JBHSPC010000160.1"/>
</dbReference>